<dbReference type="AlphaFoldDB" id="A0A8J3LHW7"/>
<accession>A0A8J3LHW7</accession>
<dbReference type="Proteomes" id="UP000660339">
    <property type="component" value="Unassembled WGS sequence"/>
</dbReference>
<protein>
    <submittedName>
        <fullName evidence="2">Uncharacterized protein</fullName>
    </submittedName>
</protein>
<keyword evidence="1" id="KW-0812">Transmembrane</keyword>
<name>A0A8J3LHW7_9ACTN</name>
<dbReference type="EMBL" id="BONJ01000020">
    <property type="protein sequence ID" value="GIG15471.1"/>
    <property type="molecule type" value="Genomic_DNA"/>
</dbReference>
<evidence type="ECO:0000313" key="3">
    <source>
        <dbReference type="Proteomes" id="UP000660339"/>
    </source>
</evidence>
<feature type="transmembrane region" description="Helical" evidence="1">
    <location>
        <begin position="12"/>
        <end position="36"/>
    </location>
</feature>
<reference evidence="2" key="1">
    <citation type="submission" date="2021-01" db="EMBL/GenBank/DDBJ databases">
        <title>Whole genome shotgun sequence of Catellatospora methionotrophica NBRC 14553.</title>
        <authorList>
            <person name="Komaki H."/>
            <person name="Tamura T."/>
        </authorList>
    </citation>
    <scope>NUCLEOTIDE SEQUENCE</scope>
    <source>
        <strain evidence="2">NBRC 14553</strain>
    </source>
</reference>
<dbReference type="NCBIfam" id="NF038353">
    <property type="entry name" value="FxLYD_dom"/>
    <property type="match status" value="1"/>
</dbReference>
<dbReference type="RefSeq" id="WP_166379877.1">
    <property type="nucleotide sequence ID" value="NZ_BAAATT010000005.1"/>
</dbReference>
<sequence length="127" mass="13662">MTQPAPRSNTWITIVAIGAAATAFLAAVVLAAVYYWDRTPTPDGPPVTITACKHDGGETRIGFDVTNDGTEETSYRLRFRVLDADGKEISKGSEYTGRVDPGDTEQDAITLRHVGRVGATCEYLGVE</sequence>
<keyword evidence="1" id="KW-0472">Membrane</keyword>
<evidence type="ECO:0000313" key="2">
    <source>
        <dbReference type="EMBL" id="GIG15471.1"/>
    </source>
</evidence>
<keyword evidence="3" id="KW-1185">Reference proteome</keyword>
<proteinExistence type="predicted"/>
<organism evidence="2 3">
    <name type="scientific">Catellatospora methionotrophica</name>
    <dbReference type="NCBI Taxonomy" id="121620"/>
    <lineage>
        <taxon>Bacteria</taxon>
        <taxon>Bacillati</taxon>
        <taxon>Actinomycetota</taxon>
        <taxon>Actinomycetes</taxon>
        <taxon>Micromonosporales</taxon>
        <taxon>Micromonosporaceae</taxon>
        <taxon>Catellatospora</taxon>
    </lineage>
</organism>
<evidence type="ECO:0000256" key="1">
    <source>
        <dbReference type="SAM" id="Phobius"/>
    </source>
</evidence>
<gene>
    <name evidence="2" type="ORF">Cme02nite_38030</name>
</gene>
<comment type="caution">
    <text evidence="2">The sequence shown here is derived from an EMBL/GenBank/DDBJ whole genome shotgun (WGS) entry which is preliminary data.</text>
</comment>
<keyword evidence="1" id="KW-1133">Transmembrane helix</keyword>
<dbReference type="InterPro" id="IPR047676">
    <property type="entry name" value="FxLYD_dom"/>
</dbReference>